<dbReference type="Gene3D" id="1.10.530.10">
    <property type="match status" value="1"/>
</dbReference>
<dbReference type="EMBL" id="CP002345">
    <property type="protein sequence ID" value="ADQ80626.1"/>
    <property type="molecule type" value="Genomic_DNA"/>
</dbReference>
<dbReference type="STRING" id="694427.Palpr_2494"/>
<evidence type="ECO:0000313" key="3">
    <source>
        <dbReference type="EMBL" id="ADQ80626.1"/>
    </source>
</evidence>
<dbReference type="SUPFAM" id="SSF53955">
    <property type="entry name" value="Lysozyme-like"/>
    <property type="match status" value="1"/>
</dbReference>
<sequence length="305" mass="35578">MKKRTAIILLLIGCIQQSVFSIEPVYSFPIPDKTTFADKTISLERYDMRERYDREQIIIAYNHSVSFAIIKRANRYFPIIEPILKENGIPDDFKYLAVIESNLDPRAVSPAQAAGLWQLLPKTAQQFGLEVNDEIDERYHIEKSTIATCKYLKSAYAKFKNWTTVAASYNAGMGRISTEKENQQVEDSFDMLLSSESSRYVFRLLAMKRFLENPKAFGYILERNHFYQTVGTKDTIINSAVEDWTVWAQRKGISYYQLKDFNIWIRGRKLTNKDSKKYTIQIPNKEDITFNPDKIKIHNPTWISY</sequence>
<dbReference type="GO" id="GO:0008933">
    <property type="term" value="F:peptidoglycan lytic transglycosylase activity"/>
    <property type="evidence" value="ECO:0007669"/>
    <property type="project" value="InterPro"/>
</dbReference>
<accession>E4T7D2</accession>
<protein>
    <submittedName>
        <fullName evidence="3">Lytic transglycosylase catalytic</fullName>
    </submittedName>
</protein>
<comment type="similarity">
    <text evidence="1">Belongs to the transglycosylase Slt family.</text>
</comment>
<proteinExistence type="inferred from homology"/>
<gene>
    <name evidence="3" type="ordered locus">Palpr_2494</name>
</gene>
<reference evidence="3 4" key="2">
    <citation type="journal article" date="2011" name="Stand. Genomic Sci.">
        <title>Complete genome sequence of Paludibacter propionicigenes type strain (WB4).</title>
        <authorList>
            <person name="Gronow S."/>
            <person name="Munk C."/>
            <person name="Lapidus A."/>
            <person name="Nolan M."/>
            <person name="Lucas S."/>
            <person name="Hammon N."/>
            <person name="Deshpande S."/>
            <person name="Cheng J.F."/>
            <person name="Tapia R."/>
            <person name="Han C."/>
            <person name="Goodwin L."/>
            <person name="Pitluck S."/>
            <person name="Liolios K."/>
            <person name="Ivanova N."/>
            <person name="Mavromatis K."/>
            <person name="Mikhailova N."/>
            <person name="Pati A."/>
            <person name="Chen A."/>
            <person name="Palaniappan K."/>
            <person name="Land M."/>
            <person name="Hauser L."/>
            <person name="Chang Y.J."/>
            <person name="Jeffries C.D."/>
            <person name="Brambilla E."/>
            <person name="Rohde M."/>
            <person name="Goker M."/>
            <person name="Detter J.C."/>
            <person name="Woyke T."/>
            <person name="Bristow J."/>
            <person name="Eisen J.A."/>
            <person name="Markowitz V."/>
            <person name="Hugenholtz P."/>
            <person name="Kyrpides N.C."/>
            <person name="Klenk H.P."/>
        </authorList>
    </citation>
    <scope>NUCLEOTIDE SEQUENCE [LARGE SCALE GENOMIC DNA]</scope>
    <source>
        <strain evidence="4">DSM 17365 / JCM 13257 / WB4</strain>
    </source>
</reference>
<evidence type="ECO:0000256" key="1">
    <source>
        <dbReference type="ARBA" id="ARBA00007734"/>
    </source>
</evidence>
<keyword evidence="4" id="KW-1185">Reference proteome</keyword>
<dbReference type="PROSITE" id="PS00922">
    <property type="entry name" value="TRANSGLYCOSYLASE"/>
    <property type="match status" value="1"/>
</dbReference>
<dbReference type="InterPro" id="IPR000189">
    <property type="entry name" value="Transglyc_AS"/>
</dbReference>
<dbReference type="RefSeq" id="WP_013445995.1">
    <property type="nucleotide sequence ID" value="NC_014734.1"/>
</dbReference>
<dbReference type="PANTHER" id="PTHR37423">
    <property type="entry name" value="SOLUBLE LYTIC MUREIN TRANSGLYCOSYLASE-RELATED"/>
    <property type="match status" value="1"/>
</dbReference>
<dbReference type="eggNOG" id="COG0741">
    <property type="taxonomic scope" value="Bacteria"/>
</dbReference>
<dbReference type="HOGENOM" id="CLU_009520_1_1_10"/>
<reference key="1">
    <citation type="submission" date="2010-11" db="EMBL/GenBank/DDBJ databases">
        <title>The complete genome of Paludibacter propionicigenes DSM 17365.</title>
        <authorList>
            <consortium name="US DOE Joint Genome Institute (JGI-PGF)"/>
            <person name="Lucas S."/>
            <person name="Copeland A."/>
            <person name="Lapidus A."/>
            <person name="Bruce D."/>
            <person name="Goodwin L."/>
            <person name="Pitluck S."/>
            <person name="Kyrpides N."/>
            <person name="Mavromatis K."/>
            <person name="Ivanova N."/>
            <person name="Munk A.C."/>
            <person name="Brettin T."/>
            <person name="Detter J.C."/>
            <person name="Han C."/>
            <person name="Tapia R."/>
            <person name="Land M."/>
            <person name="Hauser L."/>
            <person name="Markowitz V."/>
            <person name="Cheng J.-F."/>
            <person name="Hugenholtz P."/>
            <person name="Woyke T."/>
            <person name="Wu D."/>
            <person name="Gronow S."/>
            <person name="Wellnitz S."/>
            <person name="Brambilla E."/>
            <person name="Klenk H.-P."/>
            <person name="Eisen J.A."/>
        </authorList>
    </citation>
    <scope>NUCLEOTIDE SEQUENCE</scope>
    <source>
        <strain>WB4</strain>
    </source>
</reference>
<dbReference type="GO" id="GO:0016020">
    <property type="term" value="C:membrane"/>
    <property type="evidence" value="ECO:0007669"/>
    <property type="project" value="InterPro"/>
</dbReference>
<evidence type="ECO:0000259" key="2">
    <source>
        <dbReference type="Pfam" id="PF01464"/>
    </source>
</evidence>
<feature type="domain" description="Transglycosylase SLT" evidence="2">
    <location>
        <begin position="79"/>
        <end position="185"/>
    </location>
</feature>
<dbReference type="CAZy" id="GH23">
    <property type="family name" value="Glycoside Hydrolase Family 23"/>
</dbReference>
<organism evidence="3 4">
    <name type="scientific">Paludibacter propionicigenes (strain DSM 17365 / JCM 13257 / WB4)</name>
    <dbReference type="NCBI Taxonomy" id="694427"/>
    <lineage>
        <taxon>Bacteria</taxon>
        <taxon>Pseudomonadati</taxon>
        <taxon>Bacteroidota</taxon>
        <taxon>Bacteroidia</taxon>
        <taxon>Bacteroidales</taxon>
        <taxon>Paludibacteraceae</taxon>
        <taxon>Paludibacter</taxon>
    </lineage>
</organism>
<dbReference type="CDD" id="cd16894">
    <property type="entry name" value="MltD-like"/>
    <property type="match status" value="1"/>
</dbReference>
<dbReference type="InterPro" id="IPR023346">
    <property type="entry name" value="Lysozyme-like_dom_sf"/>
</dbReference>
<dbReference type="PANTHER" id="PTHR37423:SF2">
    <property type="entry name" value="MEMBRANE-BOUND LYTIC MUREIN TRANSGLYCOSYLASE C"/>
    <property type="match status" value="1"/>
</dbReference>
<dbReference type="GO" id="GO:0000270">
    <property type="term" value="P:peptidoglycan metabolic process"/>
    <property type="evidence" value="ECO:0007669"/>
    <property type="project" value="InterPro"/>
</dbReference>
<dbReference type="OrthoDB" id="9815002at2"/>
<evidence type="ECO:0000313" key="4">
    <source>
        <dbReference type="Proteomes" id="UP000008718"/>
    </source>
</evidence>
<dbReference type="Pfam" id="PF01464">
    <property type="entry name" value="SLT"/>
    <property type="match status" value="1"/>
</dbReference>
<dbReference type="AlphaFoldDB" id="E4T7D2"/>
<dbReference type="KEGG" id="ppn:Palpr_2494"/>
<name>E4T7D2_PALPW</name>
<dbReference type="InterPro" id="IPR008258">
    <property type="entry name" value="Transglycosylase_SLT_dom_1"/>
</dbReference>
<dbReference type="Proteomes" id="UP000008718">
    <property type="component" value="Chromosome"/>
</dbReference>